<feature type="transmembrane region" description="Helical" evidence="1">
    <location>
        <begin position="12"/>
        <end position="31"/>
    </location>
</feature>
<evidence type="ECO:0000313" key="2">
    <source>
        <dbReference type="EMBL" id="RAJ94860.1"/>
    </source>
</evidence>
<dbReference type="RefSeq" id="WP_111570118.1">
    <property type="nucleotide sequence ID" value="NZ_PIPK01000013.1"/>
</dbReference>
<reference evidence="2 4" key="2">
    <citation type="submission" date="2018-06" db="EMBL/GenBank/DDBJ databases">
        <title>Genomic Encyclopedia of Type Strains, Phase III (KMG-III): the genomes of soil and plant-associated and newly described type strains.</title>
        <authorList>
            <person name="Whitman W."/>
        </authorList>
    </citation>
    <scope>NUCLEOTIDE SEQUENCE [LARGE SCALE GENOMIC DNA]</scope>
    <source>
        <strain evidence="2 4">CGMCC 1.15366</strain>
    </source>
</reference>
<dbReference type="Proteomes" id="UP000249203">
    <property type="component" value="Unassembled WGS sequence"/>
</dbReference>
<name>A0A327WSK2_9GAMM</name>
<organism evidence="2 4">
    <name type="scientific">Aliidiomarina maris</name>
    <dbReference type="NCBI Taxonomy" id="531312"/>
    <lineage>
        <taxon>Bacteria</taxon>
        <taxon>Pseudomonadati</taxon>
        <taxon>Pseudomonadota</taxon>
        <taxon>Gammaproteobacteria</taxon>
        <taxon>Alteromonadales</taxon>
        <taxon>Idiomarinaceae</taxon>
        <taxon>Aliidiomarina</taxon>
    </lineage>
</organism>
<sequence length="220" mass="23499">MLTRLPKWVEYGAFILALIAGFINAVGLFGFHHQSISHLSGITTLIGVGLTSSHFTHTLHLIFIVMAFIVGAALSGFILRDGALKLGRNYSALLLIEGLLLATAVICLNQQMLVGHYLASAACGLQNAMVTTYSGAVIRTTHVTGVFTDLGLMLGAKLGGEAFDTRKALLFFLIVSGFLLGGTLGAFAYQDLAFNALYIPATLCLLLAAIYQWYGRRNAA</sequence>
<feature type="transmembrane region" description="Helical" evidence="1">
    <location>
        <begin position="133"/>
        <end position="156"/>
    </location>
</feature>
<keyword evidence="1" id="KW-1133">Transmembrane helix</keyword>
<gene>
    <name evidence="2" type="ORF">B0I24_11314</name>
    <name evidence="3" type="ORF">CWE07_12285</name>
</gene>
<keyword evidence="1" id="KW-0812">Transmembrane</keyword>
<feature type="transmembrane region" description="Helical" evidence="1">
    <location>
        <begin position="61"/>
        <end position="79"/>
    </location>
</feature>
<dbReference type="AlphaFoldDB" id="A0A327WSK2"/>
<dbReference type="PANTHER" id="PTHR37314:SF4">
    <property type="entry name" value="UPF0700 TRANSMEMBRANE PROTEIN YOAK"/>
    <property type="match status" value="1"/>
</dbReference>
<proteinExistence type="predicted"/>
<dbReference type="InterPro" id="IPR010699">
    <property type="entry name" value="DUF1275"/>
</dbReference>
<feature type="transmembrane region" description="Helical" evidence="1">
    <location>
        <begin position="168"/>
        <end position="189"/>
    </location>
</feature>
<dbReference type="EMBL" id="PIPK01000013">
    <property type="protein sequence ID" value="RUO20537.1"/>
    <property type="molecule type" value="Genomic_DNA"/>
</dbReference>
<evidence type="ECO:0000313" key="3">
    <source>
        <dbReference type="EMBL" id="RUO20537.1"/>
    </source>
</evidence>
<comment type="caution">
    <text evidence="2">The sequence shown here is derived from an EMBL/GenBank/DDBJ whole genome shotgun (WGS) entry which is preliminary data.</text>
</comment>
<accession>A0A327WSK2</accession>
<keyword evidence="5" id="KW-1185">Reference proteome</keyword>
<keyword evidence="1" id="KW-0472">Membrane</keyword>
<reference evidence="3 5" key="1">
    <citation type="journal article" date="2018" name="Front. Microbiol.">
        <title>Genome-Based Analysis Reveals the Taxonomy and Diversity of the Family Idiomarinaceae.</title>
        <authorList>
            <person name="Liu Y."/>
            <person name="Lai Q."/>
            <person name="Shao Z."/>
        </authorList>
    </citation>
    <scope>NUCLEOTIDE SEQUENCE [LARGE SCALE GENOMIC DNA]</scope>
    <source>
        <strain evidence="3 5">CF12-14</strain>
    </source>
</reference>
<dbReference type="Pfam" id="PF06912">
    <property type="entry name" value="DUF1275"/>
    <property type="match status" value="1"/>
</dbReference>
<dbReference type="OrthoDB" id="270162at2"/>
<evidence type="ECO:0000313" key="4">
    <source>
        <dbReference type="Proteomes" id="UP000249203"/>
    </source>
</evidence>
<dbReference type="EMBL" id="QLMD01000013">
    <property type="protein sequence ID" value="RAJ94860.1"/>
    <property type="molecule type" value="Genomic_DNA"/>
</dbReference>
<evidence type="ECO:0000256" key="1">
    <source>
        <dbReference type="SAM" id="Phobius"/>
    </source>
</evidence>
<feature type="transmembrane region" description="Helical" evidence="1">
    <location>
        <begin position="91"/>
        <end position="113"/>
    </location>
</feature>
<dbReference type="PANTHER" id="PTHR37314">
    <property type="entry name" value="SLR0142 PROTEIN"/>
    <property type="match status" value="1"/>
</dbReference>
<feature type="transmembrane region" description="Helical" evidence="1">
    <location>
        <begin position="195"/>
        <end position="214"/>
    </location>
</feature>
<protein>
    <submittedName>
        <fullName evidence="3">DUF1275 domain-containing protein</fullName>
    </submittedName>
    <submittedName>
        <fullName evidence="2">Uncharacterized membrane protein YoaK (UPF0700 family)</fullName>
    </submittedName>
</protein>
<evidence type="ECO:0000313" key="5">
    <source>
        <dbReference type="Proteomes" id="UP000287865"/>
    </source>
</evidence>
<dbReference type="Proteomes" id="UP000287865">
    <property type="component" value="Unassembled WGS sequence"/>
</dbReference>